<dbReference type="GO" id="GO:0052689">
    <property type="term" value="F:carboxylic ester hydrolase activity"/>
    <property type="evidence" value="ECO:0007669"/>
    <property type="project" value="UniProtKB-KW"/>
</dbReference>
<evidence type="ECO:0000256" key="5">
    <source>
        <dbReference type="ARBA" id="ARBA00022801"/>
    </source>
</evidence>
<evidence type="ECO:0000256" key="3">
    <source>
        <dbReference type="ARBA" id="ARBA00022723"/>
    </source>
</evidence>
<protein>
    <submittedName>
        <fullName evidence="9">Feruloyl esterase</fullName>
    </submittedName>
</protein>
<dbReference type="Proteomes" id="UP000272400">
    <property type="component" value="Unassembled WGS sequence"/>
</dbReference>
<feature type="chain" id="PRO_5018007965" evidence="8">
    <location>
        <begin position="26"/>
        <end position="535"/>
    </location>
</feature>
<keyword evidence="10" id="KW-1185">Reference proteome</keyword>
<evidence type="ECO:0000256" key="6">
    <source>
        <dbReference type="ARBA" id="ARBA00022837"/>
    </source>
</evidence>
<dbReference type="InterPro" id="IPR029058">
    <property type="entry name" value="AB_hydrolase_fold"/>
</dbReference>
<evidence type="ECO:0000256" key="8">
    <source>
        <dbReference type="SAM" id="SignalP"/>
    </source>
</evidence>
<dbReference type="InterPro" id="IPR011118">
    <property type="entry name" value="Tannase/feruloyl_esterase"/>
</dbReference>
<keyword evidence="3" id="KW-0479">Metal-binding</keyword>
<evidence type="ECO:0000313" key="9">
    <source>
        <dbReference type="EMBL" id="ROO87764.1"/>
    </source>
</evidence>
<comment type="similarity">
    <text evidence="1">Belongs to the tannase family.</text>
</comment>
<feature type="signal peptide" evidence="8">
    <location>
        <begin position="1"/>
        <end position="25"/>
    </location>
</feature>
<evidence type="ECO:0000313" key="10">
    <source>
        <dbReference type="Proteomes" id="UP000272400"/>
    </source>
</evidence>
<dbReference type="PANTHER" id="PTHR33938">
    <property type="entry name" value="FERULOYL ESTERASE B-RELATED"/>
    <property type="match status" value="1"/>
</dbReference>
<comment type="caution">
    <text evidence="9">The sequence shown here is derived from an EMBL/GenBank/DDBJ whole genome shotgun (WGS) entry which is preliminary data.</text>
</comment>
<keyword evidence="5" id="KW-0378">Hydrolase</keyword>
<keyword evidence="4 8" id="KW-0732">Signal</keyword>
<evidence type="ECO:0000256" key="7">
    <source>
        <dbReference type="ARBA" id="ARBA00023157"/>
    </source>
</evidence>
<evidence type="ECO:0000256" key="1">
    <source>
        <dbReference type="ARBA" id="ARBA00006249"/>
    </source>
</evidence>
<gene>
    <name evidence="9" type="ORF">EDD29_5400</name>
</gene>
<keyword evidence="6" id="KW-0106">Calcium</keyword>
<dbReference type="Pfam" id="PF07519">
    <property type="entry name" value="Tannase"/>
    <property type="match status" value="1"/>
</dbReference>
<organism evidence="9 10">
    <name type="scientific">Actinocorallia herbida</name>
    <dbReference type="NCBI Taxonomy" id="58109"/>
    <lineage>
        <taxon>Bacteria</taxon>
        <taxon>Bacillati</taxon>
        <taxon>Actinomycetota</taxon>
        <taxon>Actinomycetes</taxon>
        <taxon>Streptosporangiales</taxon>
        <taxon>Thermomonosporaceae</taxon>
        <taxon>Actinocorallia</taxon>
    </lineage>
</organism>
<dbReference type="AlphaFoldDB" id="A0A3N1D2K2"/>
<dbReference type="PANTHER" id="PTHR33938:SF8">
    <property type="entry name" value="CARBOXYLIC ESTER HYDROLASE"/>
    <property type="match status" value="1"/>
</dbReference>
<evidence type="ECO:0000256" key="2">
    <source>
        <dbReference type="ARBA" id="ARBA00022487"/>
    </source>
</evidence>
<accession>A0A3N1D2K2</accession>
<sequence>MKRRLLAIAVSGVGLAAAVYAPVSAATAPADSAKTRFTCSAGHVTAPAGTEVESVTADLLPAGTFQVPGEPPLGGYPVPDVPARCEVTVTLTHPGADDHATVRVWLPRSGWNGRFQALGGSAYAAGDSGGGLAAAIQQGYAAATTDAGVGGALDTSWALNDSGQVDTALLENFADRSQHEMALVGKEVIADVYSKAASYSYWNGCSTGGRQGYMEAQRHPDDFDGILANAPAVNWNQFEVASLWPQVVMNEKRTYPSSCEFNAFNQAAVKACDGLDGIKDGLIGDPGRCDYDPRKLIGTKVVCDGAQTTITAADAAVVRKIWDGPRSTSGKRLWYGLPIGASFDYLAASTGTDGTVHGVPFLVPSAWVSTFVKKQPSFDTSKLTYAQFEKIFRQARAEYDDVIGTADPDLSAFRDSGGKLLTWHGGADQLIPTAGTVDYRERVERAMGGSKRVDDFYRLFLAPGTAHCALSGKTDDLAALTAWVEDGKAPDTLPATLTNAGGETVERDLCRYPKVSRHTGRDAADGFRCIPAARH</sequence>
<reference evidence="9 10" key="1">
    <citation type="submission" date="2018-11" db="EMBL/GenBank/DDBJ databases">
        <title>Sequencing the genomes of 1000 actinobacteria strains.</title>
        <authorList>
            <person name="Klenk H.-P."/>
        </authorList>
    </citation>
    <scope>NUCLEOTIDE SEQUENCE [LARGE SCALE GENOMIC DNA]</scope>
    <source>
        <strain evidence="9 10">DSM 44254</strain>
    </source>
</reference>
<name>A0A3N1D2K2_9ACTN</name>
<proteinExistence type="inferred from homology"/>
<dbReference type="EMBL" id="RJKE01000001">
    <property type="protein sequence ID" value="ROO87764.1"/>
    <property type="molecule type" value="Genomic_DNA"/>
</dbReference>
<keyword evidence="2" id="KW-0719">Serine esterase</keyword>
<keyword evidence="7" id="KW-1015">Disulfide bond</keyword>
<evidence type="ECO:0000256" key="4">
    <source>
        <dbReference type="ARBA" id="ARBA00022729"/>
    </source>
</evidence>
<dbReference type="RefSeq" id="WP_123667005.1">
    <property type="nucleotide sequence ID" value="NZ_RJKE01000001.1"/>
</dbReference>
<dbReference type="SUPFAM" id="SSF53474">
    <property type="entry name" value="alpha/beta-Hydrolases"/>
    <property type="match status" value="1"/>
</dbReference>
<dbReference type="GO" id="GO:0046872">
    <property type="term" value="F:metal ion binding"/>
    <property type="evidence" value="ECO:0007669"/>
    <property type="project" value="UniProtKB-KW"/>
</dbReference>
<dbReference type="OrthoDB" id="176867at2"/>